<dbReference type="Proteomes" id="UP001470230">
    <property type="component" value="Unassembled WGS sequence"/>
</dbReference>
<dbReference type="EMBL" id="JAPFFF010000024">
    <property type="protein sequence ID" value="KAK8850243.1"/>
    <property type="molecule type" value="Genomic_DNA"/>
</dbReference>
<feature type="region of interest" description="Disordered" evidence="1">
    <location>
        <begin position="1"/>
        <end position="29"/>
    </location>
</feature>
<feature type="compositionally biased region" description="Acidic residues" evidence="1">
    <location>
        <begin position="1"/>
        <end position="11"/>
    </location>
</feature>
<evidence type="ECO:0000256" key="1">
    <source>
        <dbReference type="SAM" id="MobiDB-lite"/>
    </source>
</evidence>
<evidence type="ECO:0008006" key="4">
    <source>
        <dbReference type="Google" id="ProtNLM"/>
    </source>
</evidence>
<evidence type="ECO:0000313" key="3">
    <source>
        <dbReference type="Proteomes" id="UP001470230"/>
    </source>
</evidence>
<reference evidence="2 3" key="1">
    <citation type="submission" date="2024-04" db="EMBL/GenBank/DDBJ databases">
        <title>Tritrichomonas musculus Genome.</title>
        <authorList>
            <person name="Alves-Ferreira E."/>
            <person name="Grigg M."/>
            <person name="Lorenzi H."/>
            <person name="Galac M."/>
        </authorList>
    </citation>
    <scope>NUCLEOTIDE SEQUENCE [LARGE SCALE GENOMIC DNA]</scope>
    <source>
        <strain evidence="2 3">EAF2021</strain>
    </source>
</reference>
<evidence type="ECO:0000313" key="2">
    <source>
        <dbReference type="EMBL" id="KAK8850243.1"/>
    </source>
</evidence>
<proteinExistence type="predicted"/>
<accession>A0ABR2HNP4</accession>
<keyword evidence="3" id="KW-1185">Reference proteome</keyword>
<comment type="caution">
    <text evidence="2">The sequence shown here is derived from an EMBL/GenBank/DDBJ whole genome shotgun (WGS) entry which is preliminary data.</text>
</comment>
<gene>
    <name evidence="2" type="ORF">M9Y10_018368</name>
</gene>
<organism evidence="2 3">
    <name type="scientific">Tritrichomonas musculus</name>
    <dbReference type="NCBI Taxonomy" id="1915356"/>
    <lineage>
        <taxon>Eukaryota</taxon>
        <taxon>Metamonada</taxon>
        <taxon>Parabasalia</taxon>
        <taxon>Tritrichomonadida</taxon>
        <taxon>Tritrichomonadidae</taxon>
        <taxon>Tritrichomonas</taxon>
    </lineage>
</organism>
<protein>
    <recommendedName>
        <fullName evidence="4">VPS9 domain-containing protein</fullName>
    </recommendedName>
</protein>
<sequence>MADSILFDEEPVEKKKKGKQSKNRNEKSRLAFLISSEKSQFEKDIQSSGNNNQGIDLFAENTKISKRSNTQVISKTEKKLTSKDFANLNPIVKRYVFLTYPQNYSITKQQLIVQIDKSVQQTYLMMNNIFKTSIHAANKSIDEKRLKIKNKIDKISKNTQMDFHKKATKILYLDLAGELNDLKEKHVQRVSDDLIKCIDYTKLLHAEDPTVDIKTNTPLIENDLDDFPGDDPEANLILSHKQSLKKHFHKIKTSDVGISIHFALTSVCKVNNFETLFNYFPDEGQNLITFQQILEKLSNDFQRKIDTRIKQSIANPKYAGKLIVNTAQELCESKRLNLDKYLPYIFLYFTRHFFNQIYLTSLFQCVLPSKSREFAQRVQRLRNIPPIGFGFAQKYLVPSLISLRLKDFPRDHMYSDATALFSNSSYVVNPIDFCRIIFEAFQKIQIVASDFDFDTRKKLTGQLFAKSESLLCFDDLFDISLIVFLLAGVGDTFALTEAFSPFIYGMGLPSEFEFTFTNLHEICHQIAKMDIDKFMDDAMERTARDQEKDPLMIANYVDNSSQKD</sequence>
<name>A0ABR2HNP4_9EUKA</name>